<dbReference type="AlphaFoldDB" id="A0A4C1Z2F2"/>
<comment type="caution">
    <text evidence="1">The sequence shown here is derived from an EMBL/GenBank/DDBJ whole genome shotgun (WGS) entry which is preliminary data.</text>
</comment>
<gene>
    <name evidence="1" type="ORF">EVAR_94924_1</name>
</gene>
<dbReference type="Proteomes" id="UP000299102">
    <property type="component" value="Unassembled WGS sequence"/>
</dbReference>
<proteinExistence type="predicted"/>
<protein>
    <submittedName>
        <fullName evidence="1">Uncharacterized protein</fullName>
    </submittedName>
</protein>
<accession>A0A4C1Z2F2</accession>
<name>A0A4C1Z2F2_EUMVA</name>
<sequence length="98" mass="11009">MAADFSGLTSILQVWDHRVSSSMAFWRRGVIIRKLLPLRYRAVSSTKSASWMPVCGRGMSFVYGVKQRGECGALRNSSSNQSLADMLSCRKENCLFVR</sequence>
<reference evidence="1 2" key="1">
    <citation type="journal article" date="2019" name="Commun. Biol.">
        <title>The bagworm genome reveals a unique fibroin gene that provides high tensile strength.</title>
        <authorList>
            <person name="Kono N."/>
            <person name="Nakamura H."/>
            <person name="Ohtoshi R."/>
            <person name="Tomita M."/>
            <person name="Numata K."/>
            <person name="Arakawa K."/>
        </authorList>
    </citation>
    <scope>NUCLEOTIDE SEQUENCE [LARGE SCALE GENOMIC DNA]</scope>
</reference>
<evidence type="ECO:0000313" key="2">
    <source>
        <dbReference type="Proteomes" id="UP000299102"/>
    </source>
</evidence>
<keyword evidence="2" id="KW-1185">Reference proteome</keyword>
<dbReference type="EMBL" id="BGZK01001585">
    <property type="protein sequence ID" value="GBP82766.1"/>
    <property type="molecule type" value="Genomic_DNA"/>
</dbReference>
<evidence type="ECO:0000313" key="1">
    <source>
        <dbReference type="EMBL" id="GBP82766.1"/>
    </source>
</evidence>
<organism evidence="1 2">
    <name type="scientific">Eumeta variegata</name>
    <name type="common">Bagworm moth</name>
    <name type="synonym">Eumeta japonica</name>
    <dbReference type="NCBI Taxonomy" id="151549"/>
    <lineage>
        <taxon>Eukaryota</taxon>
        <taxon>Metazoa</taxon>
        <taxon>Ecdysozoa</taxon>
        <taxon>Arthropoda</taxon>
        <taxon>Hexapoda</taxon>
        <taxon>Insecta</taxon>
        <taxon>Pterygota</taxon>
        <taxon>Neoptera</taxon>
        <taxon>Endopterygota</taxon>
        <taxon>Lepidoptera</taxon>
        <taxon>Glossata</taxon>
        <taxon>Ditrysia</taxon>
        <taxon>Tineoidea</taxon>
        <taxon>Psychidae</taxon>
        <taxon>Oiketicinae</taxon>
        <taxon>Eumeta</taxon>
    </lineage>
</organism>